<evidence type="ECO:0000256" key="3">
    <source>
        <dbReference type="ARBA" id="ARBA00023125"/>
    </source>
</evidence>
<dbReference type="InterPro" id="IPR013325">
    <property type="entry name" value="RNA_pol_sigma_r2"/>
</dbReference>
<dbReference type="Pfam" id="PF04545">
    <property type="entry name" value="Sigma70_r4"/>
    <property type="match status" value="1"/>
</dbReference>
<evidence type="ECO:0000313" key="7">
    <source>
        <dbReference type="EMBL" id="PQL12091.1"/>
    </source>
</evidence>
<feature type="domain" description="RNA polymerase sigma-70 region 2" evidence="5">
    <location>
        <begin position="101"/>
        <end position="158"/>
    </location>
</feature>
<proteinExistence type="predicted"/>
<evidence type="ECO:0000256" key="2">
    <source>
        <dbReference type="ARBA" id="ARBA00023082"/>
    </source>
</evidence>
<evidence type="ECO:0000259" key="5">
    <source>
        <dbReference type="Pfam" id="PF04542"/>
    </source>
</evidence>
<evidence type="ECO:0000256" key="4">
    <source>
        <dbReference type="ARBA" id="ARBA00023163"/>
    </source>
</evidence>
<dbReference type="CDD" id="cd06171">
    <property type="entry name" value="Sigma70_r4"/>
    <property type="match status" value="1"/>
</dbReference>
<dbReference type="InterPro" id="IPR014284">
    <property type="entry name" value="RNA_pol_sigma-70_dom"/>
</dbReference>
<gene>
    <name evidence="7" type="ORF">VRHSUH09_06645</name>
</gene>
<keyword evidence="2" id="KW-0731">Sigma factor</keyword>
<dbReference type="Gene3D" id="1.20.120.1810">
    <property type="match status" value="1"/>
</dbReference>
<dbReference type="SUPFAM" id="SSF88659">
    <property type="entry name" value="Sigma3 and sigma4 domains of RNA polymerase sigma factors"/>
    <property type="match status" value="1"/>
</dbReference>
<dbReference type="InterPro" id="IPR007627">
    <property type="entry name" value="RNA_pol_sigma70_r2"/>
</dbReference>
<comment type="caution">
    <text evidence="7">The sequence shown here is derived from an EMBL/GenBank/DDBJ whole genome shotgun (WGS) entry which is preliminary data.</text>
</comment>
<dbReference type="Gene3D" id="1.20.140.160">
    <property type="match status" value="1"/>
</dbReference>
<keyword evidence="4" id="KW-0804">Transcription</keyword>
<dbReference type="PANTHER" id="PTHR30385">
    <property type="entry name" value="SIGMA FACTOR F FLAGELLAR"/>
    <property type="match status" value="1"/>
</dbReference>
<evidence type="ECO:0000259" key="6">
    <source>
        <dbReference type="Pfam" id="PF04545"/>
    </source>
</evidence>
<sequence length="310" mass="35729">MANSEDNLITLDQAPRDNQLWRLFFLSADDAISHLFIRLYYIIKGNTINIMKLSYLIPTTEYLTKEEEKALFEEYHKTPSLRRKKEIKEDLVLNQAGQIISIASIYKDADDIEDLFQEGMIAVLESFESYNYTKEASFTTYTRNGIFRQICYYLRRNKTIRLPAMAVEKLKKINKAKDLLTRLNKPITTDAISEITGIKEFNVIEILNSLTVEELDRLQNDGEGETSRLSQIEDPTAEKALDQVLEDLTPPSIDLSSLTAREKAVIELFYYKEYSSNKIAKTLGIKPSAVHEAKSRALFKLRESMTKEKK</sequence>
<evidence type="ECO:0000256" key="1">
    <source>
        <dbReference type="ARBA" id="ARBA00023015"/>
    </source>
</evidence>
<dbReference type="InterPro" id="IPR007630">
    <property type="entry name" value="RNA_pol_sigma70_r4"/>
</dbReference>
<organism evidence="7 8">
    <name type="scientific">Veillonella rogosae JCM 15642</name>
    <dbReference type="NCBI Taxonomy" id="1298595"/>
    <lineage>
        <taxon>Bacteria</taxon>
        <taxon>Bacillati</taxon>
        <taxon>Bacillota</taxon>
        <taxon>Negativicutes</taxon>
        <taxon>Veillonellales</taxon>
        <taxon>Veillonellaceae</taxon>
        <taxon>Veillonella</taxon>
    </lineage>
</organism>
<dbReference type="InterPro" id="IPR013324">
    <property type="entry name" value="RNA_pol_sigma_r3/r4-like"/>
</dbReference>
<keyword evidence="3" id="KW-0238">DNA-binding</keyword>
<protein>
    <recommendedName>
        <fullName evidence="9">RNA polymerase subunit sigma-70</fullName>
    </recommendedName>
</protein>
<keyword evidence="1" id="KW-0805">Transcription regulation</keyword>
<evidence type="ECO:0000313" key="8">
    <source>
        <dbReference type="Proteomes" id="UP000238774"/>
    </source>
</evidence>
<feature type="domain" description="RNA polymerase sigma-70 region 4" evidence="6">
    <location>
        <begin position="255"/>
        <end position="303"/>
    </location>
</feature>
<keyword evidence="8" id="KW-1185">Reference proteome</keyword>
<dbReference type="Proteomes" id="UP000238774">
    <property type="component" value="Unassembled WGS sequence"/>
</dbReference>
<dbReference type="NCBIfam" id="TIGR02937">
    <property type="entry name" value="sigma70-ECF"/>
    <property type="match status" value="1"/>
</dbReference>
<dbReference type="EMBL" id="PPCX01000010">
    <property type="protein sequence ID" value="PQL12091.1"/>
    <property type="molecule type" value="Genomic_DNA"/>
</dbReference>
<reference evidence="7 8" key="1">
    <citation type="submission" date="2018-01" db="EMBL/GenBank/DDBJ databases">
        <title>Draft genome sequences of clinical isolates and type strains of oral Veillonella including Veillonella infantum sp., nov.</title>
        <authorList>
            <person name="Mashima I."/>
            <person name="Liao Y.-C."/>
            <person name="Sabharwal A."/>
            <person name="Haase E.M."/>
            <person name="Nakazawa F."/>
            <person name="Scannapieco F.A."/>
        </authorList>
    </citation>
    <scope>NUCLEOTIDE SEQUENCE [LARGE SCALE GENOMIC DNA]</scope>
    <source>
        <strain evidence="7 8">JCM 15642</strain>
    </source>
</reference>
<name>A0ABX5BX48_9FIRM</name>
<accession>A0ABX5BX48</accession>
<dbReference type="Pfam" id="PF04542">
    <property type="entry name" value="Sigma70_r2"/>
    <property type="match status" value="1"/>
</dbReference>
<evidence type="ECO:0008006" key="9">
    <source>
        <dbReference type="Google" id="ProtNLM"/>
    </source>
</evidence>
<dbReference type="SUPFAM" id="SSF88946">
    <property type="entry name" value="Sigma2 domain of RNA polymerase sigma factors"/>
    <property type="match status" value="1"/>
</dbReference>